<evidence type="ECO:0000313" key="8">
    <source>
        <dbReference type="Proteomes" id="UP000290189"/>
    </source>
</evidence>
<dbReference type="GO" id="GO:0016042">
    <property type="term" value="P:lipid catabolic process"/>
    <property type="evidence" value="ECO:0007669"/>
    <property type="project" value="UniProtKB-KW"/>
</dbReference>
<organism evidence="7 8">
    <name type="scientific">Plasmodiophora brassicae</name>
    <name type="common">Clubroot disease agent</name>
    <dbReference type="NCBI Taxonomy" id="37360"/>
    <lineage>
        <taxon>Eukaryota</taxon>
        <taxon>Sar</taxon>
        <taxon>Rhizaria</taxon>
        <taxon>Endomyxa</taxon>
        <taxon>Phytomyxea</taxon>
        <taxon>Plasmodiophorida</taxon>
        <taxon>Plasmodiophoridae</taxon>
        <taxon>Plasmodiophora</taxon>
    </lineage>
</organism>
<accession>A0A3P3YFH3</accession>
<reference evidence="7 8" key="1">
    <citation type="submission" date="2018-03" db="EMBL/GenBank/DDBJ databases">
        <authorList>
            <person name="Fogelqvist J."/>
        </authorList>
    </citation>
    <scope>NUCLEOTIDE SEQUENCE [LARGE SCALE GENOMIC DNA]</scope>
</reference>
<evidence type="ECO:0000256" key="1">
    <source>
        <dbReference type="ARBA" id="ARBA00012368"/>
    </source>
</evidence>
<feature type="compositionally biased region" description="Polar residues" evidence="5">
    <location>
        <begin position="117"/>
        <end position="139"/>
    </location>
</feature>
<dbReference type="Pfam" id="PF16457">
    <property type="entry name" value="PH_12"/>
    <property type="match status" value="1"/>
</dbReference>
<dbReference type="GO" id="GO:0051209">
    <property type="term" value="P:release of sequestered calcium ion into cytosol"/>
    <property type="evidence" value="ECO:0007669"/>
    <property type="project" value="TreeGrafter"/>
</dbReference>
<keyword evidence="2" id="KW-0378">Hydrolase</keyword>
<dbReference type="EMBL" id="OVEO01000010">
    <property type="protein sequence ID" value="SPQ98730.1"/>
    <property type="molecule type" value="Genomic_DNA"/>
</dbReference>
<dbReference type="PANTHER" id="PTHR10336">
    <property type="entry name" value="PHOSPHOINOSITIDE-SPECIFIC PHOSPHOLIPASE C FAMILY PROTEIN"/>
    <property type="match status" value="1"/>
</dbReference>
<protein>
    <recommendedName>
        <fullName evidence="1">phosphoinositide phospholipase C</fullName>
        <ecNumber evidence="1">3.1.4.11</ecNumber>
    </recommendedName>
</protein>
<dbReference type="InterPro" id="IPR001192">
    <property type="entry name" value="PI-PLC_fam"/>
</dbReference>
<dbReference type="InterPro" id="IPR001849">
    <property type="entry name" value="PH_domain"/>
</dbReference>
<evidence type="ECO:0000313" key="7">
    <source>
        <dbReference type="EMBL" id="SPQ98730.1"/>
    </source>
</evidence>
<evidence type="ECO:0000256" key="3">
    <source>
        <dbReference type="ARBA" id="ARBA00022963"/>
    </source>
</evidence>
<dbReference type="EC" id="3.1.4.11" evidence="1"/>
<feature type="compositionally biased region" description="Acidic residues" evidence="5">
    <location>
        <begin position="161"/>
        <end position="183"/>
    </location>
</feature>
<keyword evidence="3" id="KW-0442">Lipid degradation</keyword>
<dbReference type="GO" id="GO:0004435">
    <property type="term" value="F:phosphatidylinositol-4,5-bisphosphate phospholipase C activity"/>
    <property type="evidence" value="ECO:0007669"/>
    <property type="project" value="UniProtKB-EC"/>
</dbReference>
<feature type="compositionally biased region" description="Low complexity" evidence="5">
    <location>
        <begin position="93"/>
        <end position="108"/>
    </location>
</feature>
<dbReference type="SUPFAM" id="SSF50729">
    <property type="entry name" value="PH domain-like"/>
    <property type="match status" value="1"/>
</dbReference>
<evidence type="ECO:0000256" key="2">
    <source>
        <dbReference type="ARBA" id="ARBA00022801"/>
    </source>
</evidence>
<dbReference type="InterPro" id="IPR011993">
    <property type="entry name" value="PH-like_dom_sf"/>
</dbReference>
<sequence>MDARLEAPRSPTRTRKRTVSGSIDMTKLAKEEPNVFDDMLGISSAQKPSPAQSPDALGFPSLPRQAAPHPSPPPTFDIFSQPQAPSSEFDIFQQPAPAQQPVPFAKQPESPFDVFSQAPQQTQAQTLNVPTSRMRTFTSAPAAAPSFGLPRNSAPAVKEDPDAESDDEDDDDDDDDGSEDVGDDETKANLVQGGAEEKGKKARPVAQPPSHLSVRPPPQHNRAMSQDQGMAAQLKEGEWIQEFDALKLMKEGTSFLKYGQWGIPHFRPFRLSQDNTKIIWSSKNKSKESTQIEIHRIRKIITGQQTKTFQRQAAPELARASFSIIYDNDKTLDVVAKNHTDHSVWVQGLQALIEAAQNNELEDQKELIIRLKMMKPDPKVVESNRAKRPPYPRDKAVRDLQGLQKIYNRLQAQAESPKMASCDEYELVNGKLPPLAKQLDAISAKIDVDDLVDVDFMLWQASIEIESISNVMSALKI</sequence>
<name>A0A3P3YFH3_PLABS</name>
<dbReference type="Proteomes" id="UP000290189">
    <property type="component" value="Unassembled WGS sequence"/>
</dbReference>
<gene>
    <name evidence="7" type="ORF">PLBR_LOCUS5945</name>
</gene>
<geneLocation type="mitochondrion" evidence="7"/>
<keyword evidence="4" id="KW-0443">Lipid metabolism</keyword>
<dbReference type="CDD" id="cd13365">
    <property type="entry name" value="PH_PLC_plant-like"/>
    <property type="match status" value="1"/>
</dbReference>
<dbReference type="AlphaFoldDB" id="A0A3P3YFH3"/>
<dbReference type="Gene3D" id="2.30.29.30">
    <property type="entry name" value="Pleckstrin-homology domain (PH domain)/Phosphotyrosine-binding domain (PTB)"/>
    <property type="match status" value="1"/>
</dbReference>
<proteinExistence type="predicted"/>
<evidence type="ECO:0000259" key="6">
    <source>
        <dbReference type="Pfam" id="PF16457"/>
    </source>
</evidence>
<feature type="domain" description="PH" evidence="6">
    <location>
        <begin position="232"/>
        <end position="353"/>
    </location>
</feature>
<evidence type="ECO:0000256" key="4">
    <source>
        <dbReference type="ARBA" id="ARBA00023098"/>
    </source>
</evidence>
<feature type="compositionally biased region" description="Low complexity" evidence="5">
    <location>
        <begin position="43"/>
        <end position="54"/>
    </location>
</feature>
<evidence type="ECO:0000256" key="5">
    <source>
        <dbReference type="SAM" id="MobiDB-lite"/>
    </source>
</evidence>
<feature type="region of interest" description="Disordered" evidence="5">
    <location>
        <begin position="1"/>
        <end position="232"/>
    </location>
</feature>
<keyword evidence="7" id="KW-0496">Mitochondrion</keyword>
<dbReference type="GO" id="GO:0048015">
    <property type="term" value="P:phosphatidylinositol-mediated signaling"/>
    <property type="evidence" value="ECO:0007669"/>
    <property type="project" value="TreeGrafter"/>
</dbReference>
<dbReference type="PANTHER" id="PTHR10336:SF36">
    <property type="entry name" value="1-PHOSPHATIDYLINOSITOL 4,5-BISPHOSPHATE PHOSPHODIESTERASE BETA-4"/>
    <property type="match status" value="1"/>
</dbReference>